<evidence type="ECO:0000313" key="2">
    <source>
        <dbReference type="EMBL" id="MBA5630445.1"/>
    </source>
</evidence>
<feature type="transmembrane region" description="Helical" evidence="1">
    <location>
        <begin position="31"/>
        <end position="53"/>
    </location>
</feature>
<accession>A0A838ZTW3</accession>
<dbReference type="AlphaFoldDB" id="A0A838ZTW3"/>
<comment type="caution">
    <text evidence="2">The sequence shown here is derived from an EMBL/GenBank/DDBJ whole genome shotgun (WGS) entry which is preliminary data.</text>
</comment>
<feature type="transmembrane region" description="Helical" evidence="1">
    <location>
        <begin position="6"/>
        <end position="24"/>
    </location>
</feature>
<proteinExistence type="predicted"/>
<feature type="transmembrane region" description="Helical" evidence="1">
    <location>
        <begin position="146"/>
        <end position="168"/>
    </location>
</feature>
<organism evidence="2 3">
    <name type="scientific">Moheibacter lacus</name>
    <dbReference type="NCBI Taxonomy" id="2745851"/>
    <lineage>
        <taxon>Bacteria</taxon>
        <taxon>Pseudomonadati</taxon>
        <taxon>Bacteroidota</taxon>
        <taxon>Flavobacteriia</taxon>
        <taxon>Flavobacteriales</taxon>
        <taxon>Weeksellaceae</taxon>
        <taxon>Moheibacter</taxon>
    </lineage>
</organism>
<dbReference type="RefSeq" id="WP_182044042.1">
    <property type="nucleotide sequence ID" value="NZ_JACDZE010000004.1"/>
</dbReference>
<feature type="transmembrane region" description="Helical" evidence="1">
    <location>
        <begin position="113"/>
        <end position="134"/>
    </location>
</feature>
<evidence type="ECO:0000313" key="3">
    <source>
        <dbReference type="Proteomes" id="UP000552241"/>
    </source>
</evidence>
<feature type="transmembrane region" description="Helical" evidence="1">
    <location>
        <begin position="59"/>
        <end position="75"/>
    </location>
</feature>
<dbReference type="EMBL" id="JACDZE010000004">
    <property type="protein sequence ID" value="MBA5630445.1"/>
    <property type="molecule type" value="Genomic_DNA"/>
</dbReference>
<name>A0A838ZTW3_9FLAO</name>
<gene>
    <name evidence="2" type="ORF">HU137_11735</name>
</gene>
<evidence type="ECO:0000256" key="1">
    <source>
        <dbReference type="SAM" id="Phobius"/>
    </source>
</evidence>
<protein>
    <recommendedName>
        <fullName evidence="4">YhhN-like protein</fullName>
    </recommendedName>
</protein>
<sequence length="203" mass="24334">MSVQNYIYLTIQLLACCAAIYYWRHYRQTPMWIFLPFLIYTFCNEILAMSLSSKYPVRILYNLYILISFGVYMYWFDKLLKFRFWKWIIWILFAAAFIYDALTINLIKNLIKTTVNVQAVLLLIFSLVFFVKLLRSNQVIHYQRLPEFWIVCGLLMFYIGFVPLSLYLGQGYNILHIYYIAIIILNLLLYGGYIIGFYVSGRR</sequence>
<keyword evidence="1" id="KW-0472">Membrane</keyword>
<dbReference type="Proteomes" id="UP000552241">
    <property type="component" value="Unassembled WGS sequence"/>
</dbReference>
<reference evidence="2 3" key="1">
    <citation type="submission" date="2020-07" db="EMBL/GenBank/DDBJ databases">
        <title>Moheibacter lacus sp. nov., a member of the family Flavobacteriaceae isolated from freshwater lake sediment.</title>
        <authorList>
            <person name="Liu Y."/>
        </authorList>
    </citation>
    <scope>NUCLEOTIDE SEQUENCE [LARGE SCALE GENOMIC DNA]</scope>
    <source>
        <strain evidence="2 3">BDHS18</strain>
    </source>
</reference>
<evidence type="ECO:0008006" key="4">
    <source>
        <dbReference type="Google" id="ProtNLM"/>
    </source>
</evidence>
<keyword evidence="1" id="KW-1133">Transmembrane helix</keyword>
<feature type="transmembrane region" description="Helical" evidence="1">
    <location>
        <begin position="174"/>
        <end position="199"/>
    </location>
</feature>
<keyword evidence="3" id="KW-1185">Reference proteome</keyword>
<feature type="transmembrane region" description="Helical" evidence="1">
    <location>
        <begin position="87"/>
        <end position="107"/>
    </location>
</feature>
<keyword evidence="1" id="KW-0812">Transmembrane</keyword>